<comment type="caution">
    <text evidence="1">The sequence shown here is derived from an EMBL/GenBank/DDBJ whole genome shotgun (WGS) entry which is preliminary data.</text>
</comment>
<organism evidence="1 2">
    <name type="scientific">Popillia japonica</name>
    <name type="common">Japanese beetle</name>
    <dbReference type="NCBI Taxonomy" id="7064"/>
    <lineage>
        <taxon>Eukaryota</taxon>
        <taxon>Metazoa</taxon>
        <taxon>Ecdysozoa</taxon>
        <taxon>Arthropoda</taxon>
        <taxon>Hexapoda</taxon>
        <taxon>Insecta</taxon>
        <taxon>Pterygota</taxon>
        <taxon>Neoptera</taxon>
        <taxon>Endopterygota</taxon>
        <taxon>Coleoptera</taxon>
        <taxon>Polyphaga</taxon>
        <taxon>Scarabaeiformia</taxon>
        <taxon>Scarabaeidae</taxon>
        <taxon>Rutelinae</taxon>
        <taxon>Popillia</taxon>
    </lineage>
</organism>
<dbReference type="Proteomes" id="UP001458880">
    <property type="component" value="Unassembled WGS sequence"/>
</dbReference>
<name>A0AAW1JWL0_POPJA</name>
<keyword evidence="2" id="KW-1185">Reference proteome</keyword>
<protein>
    <submittedName>
        <fullName evidence="1">Uncharacterized protein</fullName>
    </submittedName>
</protein>
<sequence>MLKHSRMKKKELLGYIGKDNALKAHMQKEETEIGEVVQIFDETKQHIECLRKQKNKEILQETIAKCAVTGILIITGTQAKDEVYLKYIAKARGTCAKREEEKIQKQIEKQHNVANILNVWRTLEPPRKN</sequence>
<dbReference type="EMBL" id="JASPKY010000320">
    <property type="protein sequence ID" value="KAK9708879.1"/>
    <property type="molecule type" value="Genomic_DNA"/>
</dbReference>
<evidence type="ECO:0000313" key="1">
    <source>
        <dbReference type="EMBL" id="KAK9708879.1"/>
    </source>
</evidence>
<reference evidence="1 2" key="1">
    <citation type="journal article" date="2024" name="BMC Genomics">
        <title>De novo assembly and annotation of Popillia japonica's genome with initial clues to its potential as an invasive pest.</title>
        <authorList>
            <person name="Cucini C."/>
            <person name="Boschi S."/>
            <person name="Funari R."/>
            <person name="Cardaioli E."/>
            <person name="Iannotti N."/>
            <person name="Marturano G."/>
            <person name="Paoli F."/>
            <person name="Bruttini M."/>
            <person name="Carapelli A."/>
            <person name="Frati F."/>
            <person name="Nardi F."/>
        </authorList>
    </citation>
    <scope>NUCLEOTIDE SEQUENCE [LARGE SCALE GENOMIC DNA]</scope>
    <source>
        <strain evidence="1">DMR45628</strain>
    </source>
</reference>
<dbReference type="AlphaFoldDB" id="A0AAW1JWL0"/>
<proteinExistence type="predicted"/>
<gene>
    <name evidence="1" type="ORF">QE152_g26969</name>
</gene>
<evidence type="ECO:0000313" key="2">
    <source>
        <dbReference type="Proteomes" id="UP001458880"/>
    </source>
</evidence>
<accession>A0AAW1JWL0</accession>